<organism evidence="1 2">
    <name type="scientific">Ficus carica</name>
    <name type="common">Common fig</name>
    <dbReference type="NCBI Taxonomy" id="3494"/>
    <lineage>
        <taxon>Eukaryota</taxon>
        <taxon>Viridiplantae</taxon>
        <taxon>Streptophyta</taxon>
        <taxon>Embryophyta</taxon>
        <taxon>Tracheophyta</taxon>
        <taxon>Spermatophyta</taxon>
        <taxon>Magnoliopsida</taxon>
        <taxon>eudicotyledons</taxon>
        <taxon>Gunneridae</taxon>
        <taxon>Pentapetalae</taxon>
        <taxon>rosids</taxon>
        <taxon>fabids</taxon>
        <taxon>Rosales</taxon>
        <taxon>Moraceae</taxon>
        <taxon>Ficeae</taxon>
        <taxon>Ficus</taxon>
    </lineage>
</organism>
<evidence type="ECO:0000313" key="2">
    <source>
        <dbReference type="Proteomes" id="UP001187192"/>
    </source>
</evidence>
<keyword evidence="2" id="KW-1185">Reference proteome</keyword>
<protein>
    <submittedName>
        <fullName evidence="1">Uncharacterized protein</fullName>
    </submittedName>
</protein>
<dbReference type="EMBL" id="BTGU01000791">
    <property type="protein sequence ID" value="GMN69197.1"/>
    <property type="molecule type" value="Genomic_DNA"/>
</dbReference>
<comment type="caution">
    <text evidence="1">The sequence shown here is derived from an EMBL/GenBank/DDBJ whole genome shotgun (WGS) entry which is preliminary data.</text>
</comment>
<gene>
    <name evidence="1" type="ORF">TIFTF001_038250</name>
</gene>
<name>A0AA88E6X9_FICCA</name>
<proteinExistence type="predicted"/>
<dbReference type="AlphaFoldDB" id="A0AA88E6X9"/>
<reference evidence="1" key="1">
    <citation type="submission" date="2023-07" db="EMBL/GenBank/DDBJ databases">
        <title>draft genome sequence of fig (Ficus carica).</title>
        <authorList>
            <person name="Takahashi T."/>
            <person name="Nishimura K."/>
        </authorList>
    </citation>
    <scope>NUCLEOTIDE SEQUENCE</scope>
</reference>
<accession>A0AA88E6X9</accession>
<dbReference type="Proteomes" id="UP001187192">
    <property type="component" value="Unassembled WGS sequence"/>
</dbReference>
<evidence type="ECO:0000313" key="1">
    <source>
        <dbReference type="EMBL" id="GMN69197.1"/>
    </source>
</evidence>
<sequence length="85" mass="9390">MPEIHHDLIISYRKLSLSTMLPLRNFDPLAVMAPKLIRISAPSCNIADVSSHVHILVPYAKAPCTSLPDQASAGKYNLKICPYMT</sequence>